<gene>
    <name evidence="3" type="ORF">MNBD_GAMMA18-1194</name>
</gene>
<dbReference type="Pfam" id="PF13173">
    <property type="entry name" value="AAA_14"/>
    <property type="match status" value="1"/>
</dbReference>
<organism evidence="3">
    <name type="scientific">hydrothermal vent metagenome</name>
    <dbReference type="NCBI Taxonomy" id="652676"/>
    <lineage>
        <taxon>unclassified sequences</taxon>
        <taxon>metagenomes</taxon>
        <taxon>ecological metagenomes</taxon>
    </lineage>
</organism>
<dbReference type="SUPFAM" id="SSF52540">
    <property type="entry name" value="P-loop containing nucleoside triphosphate hydrolases"/>
    <property type="match status" value="1"/>
</dbReference>
<feature type="domain" description="DUF4143" evidence="2">
    <location>
        <begin position="250"/>
        <end position="403"/>
    </location>
</feature>
<evidence type="ECO:0000313" key="3">
    <source>
        <dbReference type="EMBL" id="VAW85932.1"/>
    </source>
</evidence>
<dbReference type="AlphaFoldDB" id="A0A3B0ZEQ5"/>
<feature type="domain" description="AAA" evidence="1">
    <location>
        <begin position="51"/>
        <end position="183"/>
    </location>
</feature>
<dbReference type="InterPro" id="IPR041682">
    <property type="entry name" value="AAA_14"/>
</dbReference>
<accession>A0A3B0ZEQ5</accession>
<name>A0A3B0ZEQ5_9ZZZZ</name>
<evidence type="ECO:0000259" key="1">
    <source>
        <dbReference type="Pfam" id="PF13173"/>
    </source>
</evidence>
<dbReference type="InterPro" id="IPR027417">
    <property type="entry name" value="P-loop_NTPase"/>
</dbReference>
<dbReference type="PANTHER" id="PTHR33295:SF18">
    <property type="entry name" value="AAA+ ATPASE DOMAIN-CONTAINING PROTEIN"/>
    <property type="match status" value="1"/>
</dbReference>
<protein>
    <submittedName>
        <fullName evidence="3">Similar to ATPase (AAA+ superfamily)</fullName>
    </submittedName>
</protein>
<dbReference type="InterPro" id="IPR025420">
    <property type="entry name" value="DUF4143"/>
</dbReference>
<dbReference type="EMBL" id="UOFP01000115">
    <property type="protein sequence ID" value="VAW85932.1"/>
    <property type="molecule type" value="Genomic_DNA"/>
</dbReference>
<proteinExistence type="predicted"/>
<evidence type="ECO:0000259" key="2">
    <source>
        <dbReference type="Pfam" id="PF13635"/>
    </source>
</evidence>
<dbReference type="Pfam" id="PF13635">
    <property type="entry name" value="DUF4143"/>
    <property type="match status" value="1"/>
</dbReference>
<sequence>MLTISQKEIVTRFHFDNPWWESRSVEQRYKKFPRRFYFEPFYKLIKESSINRAAVLMGPRRVGKTVMVYHAVHQLLEEGVSPNNILYASLETPIYTGLSLEKIVNIFQEEFSHKRDESLFIIFDEIQYLPNWEVHLKSLVDSYPSYKYVATGSAAAALRLKSRESGAGRFTEFLLPPLTFAEYISFIGKSDSLVETENNDWEAKNINELNDEFINYLNYGGYPEAVFSEIIQGDSSRYIKSDIIDKVLLRDLPSLYGINDVQELNKLFNSIAYNTGNEITLESLSQSSGVSKNTIKKYIEYLEAAFLIKIVNRVDVTSKKFKRATTFKVYLTNPSMRAALFGPVTEDHEAMGALTETAIFSQWFHNPNIENLHYARWKTGEVDIVWLNIATQRPYWCVEVKWSDLPCSDSRLVKGVVEFIKKNDLKDALITTKTISQKGVFDGVSIRFQPSASYTYTLGANMLSEKSLERQLAKSLDVNEPGSA</sequence>
<dbReference type="Gene3D" id="3.40.50.300">
    <property type="entry name" value="P-loop containing nucleotide triphosphate hydrolases"/>
    <property type="match status" value="1"/>
</dbReference>
<dbReference type="PANTHER" id="PTHR33295">
    <property type="entry name" value="ATPASE"/>
    <property type="match status" value="1"/>
</dbReference>
<reference evidence="3" key="1">
    <citation type="submission" date="2018-06" db="EMBL/GenBank/DDBJ databases">
        <authorList>
            <person name="Zhirakovskaya E."/>
        </authorList>
    </citation>
    <scope>NUCLEOTIDE SEQUENCE</scope>
</reference>